<comment type="caution">
    <text evidence="2">The sequence shown here is derived from an EMBL/GenBank/DDBJ whole genome shotgun (WGS) entry which is preliminary data.</text>
</comment>
<dbReference type="Proteomes" id="UP001153076">
    <property type="component" value="Unassembled WGS sequence"/>
</dbReference>
<keyword evidence="1" id="KW-0472">Membrane</keyword>
<evidence type="ECO:0000313" key="2">
    <source>
        <dbReference type="EMBL" id="KAJ8430273.1"/>
    </source>
</evidence>
<keyword evidence="1" id="KW-0812">Transmembrane</keyword>
<evidence type="ECO:0000313" key="3">
    <source>
        <dbReference type="Proteomes" id="UP001153076"/>
    </source>
</evidence>
<dbReference type="EMBL" id="JAKOGI010000811">
    <property type="protein sequence ID" value="KAJ8430273.1"/>
    <property type="molecule type" value="Genomic_DNA"/>
</dbReference>
<gene>
    <name evidence="2" type="ORF">Cgig2_026375</name>
</gene>
<keyword evidence="1" id="KW-1133">Transmembrane helix</keyword>
<dbReference type="AlphaFoldDB" id="A0A9Q1Q616"/>
<reference evidence="2" key="1">
    <citation type="submission" date="2022-04" db="EMBL/GenBank/DDBJ databases">
        <title>Carnegiea gigantea Genome sequencing and assembly v2.</title>
        <authorList>
            <person name="Copetti D."/>
            <person name="Sanderson M.J."/>
            <person name="Burquez A."/>
            <person name="Wojciechowski M.F."/>
        </authorList>
    </citation>
    <scope>NUCLEOTIDE SEQUENCE</scope>
    <source>
        <strain evidence="2">SGP5-SGP5p</strain>
        <tissue evidence="2">Aerial part</tissue>
    </source>
</reference>
<name>A0A9Q1Q616_9CARY</name>
<keyword evidence="3" id="KW-1185">Reference proteome</keyword>
<proteinExistence type="predicted"/>
<evidence type="ECO:0000256" key="1">
    <source>
        <dbReference type="SAM" id="Phobius"/>
    </source>
</evidence>
<feature type="transmembrane region" description="Helical" evidence="1">
    <location>
        <begin position="99"/>
        <end position="131"/>
    </location>
</feature>
<sequence>MLERSIQLESLAKYVKRFIHETLFIEDLKLNMALASFTNTLATLQQVLHMDEGYIKLEVIMKGTKTPKEILIEIKYSIYMDEANPLKQRPKNKNKDKGWFLKVLDLCLSVVMITWLSTYISLAPLLIIGFIRHTTYPKGMTKLPPNKDCGRLEECKGVLHGHLKGNSPTY</sequence>
<accession>A0A9Q1Q616</accession>
<protein>
    <submittedName>
        <fullName evidence="2">Uncharacterized protein</fullName>
    </submittedName>
</protein>
<organism evidence="2 3">
    <name type="scientific">Carnegiea gigantea</name>
    <dbReference type="NCBI Taxonomy" id="171969"/>
    <lineage>
        <taxon>Eukaryota</taxon>
        <taxon>Viridiplantae</taxon>
        <taxon>Streptophyta</taxon>
        <taxon>Embryophyta</taxon>
        <taxon>Tracheophyta</taxon>
        <taxon>Spermatophyta</taxon>
        <taxon>Magnoliopsida</taxon>
        <taxon>eudicotyledons</taxon>
        <taxon>Gunneridae</taxon>
        <taxon>Pentapetalae</taxon>
        <taxon>Caryophyllales</taxon>
        <taxon>Cactineae</taxon>
        <taxon>Cactaceae</taxon>
        <taxon>Cactoideae</taxon>
        <taxon>Echinocereeae</taxon>
        <taxon>Carnegiea</taxon>
    </lineage>
</organism>